<feature type="compositionally biased region" description="Pro residues" evidence="1">
    <location>
        <begin position="52"/>
        <end position="68"/>
    </location>
</feature>
<comment type="caution">
    <text evidence="2">The sequence shown here is derived from an EMBL/GenBank/DDBJ whole genome shotgun (WGS) entry which is preliminary data.</text>
</comment>
<proteinExistence type="predicted"/>
<gene>
    <name evidence="2" type="ORF">TSOC_011729</name>
</gene>
<sequence length="273" mass="27580">MLTALGAAFLFDRSTASVRLDPATGRGIINYQGTWTGNGQRYDVTMTTPPAGSAPPTPAAGARPPLPPVGAGSNTLEQLTVVARRMPPRNSQRPNGTGSFASAGSVDAPIDAAAADAIRLRAAATAAFARFGPPSAFAPTPAPAARPPPRSPSPPPPSHSSGGAAVEEGPLYDMQDPGNQVVGEGLRRFFSSLIINLQGIELRQPTLLVQLPGAGTSSSAGAAGARFGAPAPRPAHSTAAAVASSTGAALLPALLTISMKVAILQLPPMNMKF</sequence>
<protein>
    <submittedName>
        <fullName evidence="2">Uncharacterized protein</fullName>
    </submittedName>
</protein>
<accession>A0A2J7ZPW0</accession>
<reference evidence="2 3" key="1">
    <citation type="journal article" date="2017" name="Mol. Biol. Evol.">
        <title>The 4-celled Tetrabaena socialis nuclear genome reveals the essential components for genetic control of cell number at the origin of multicellularity in the volvocine lineage.</title>
        <authorList>
            <person name="Featherston J."/>
            <person name="Arakaki Y."/>
            <person name="Hanschen E.R."/>
            <person name="Ferris P.J."/>
            <person name="Michod R.E."/>
            <person name="Olson B.J.S.C."/>
            <person name="Nozaki H."/>
            <person name="Durand P.M."/>
        </authorList>
    </citation>
    <scope>NUCLEOTIDE SEQUENCE [LARGE SCALE GENOMIC DNA]</scope>
    <source>
        <strain evidence="2 3">NIES-571</strain>
    </source>
</reference>
<evidence type="ECO:0000256" key="1">
    <source>
        <dbReference type="SAM" id="MobiDB-lite"/>
    </source>
</evidence>
<feature type="compositionally biased region" description="Pro residues" evidence="1">
    <location>
        <begin position="140"/>
        <end position="158"/>
    </location>
</feature>
<dbReference type="AlphaFoldDB" id="A0A2J7ZPW0"/>
<evidence type="ECO:0000313" key="3">
    <source>
        <dbReference type="Proteomes" id="UP000236333"/>
    </source>
</evidence>
<feature type="region of interest" description="Disordered" evidence="1">
    <location>
        <begin position="133"/>
        <end position="177"/>
    </location>
</feature>
<organism evidence="2 3">
    <name type="scientific">Tetrabaena socialis</name>
    <dbReference type="NCBI Taxonomy" id="47790"/>
    <lineage>
        <taxon>Eukaryota</taxon>
        <taxon>Viridiplantae</taxon>
        <taxon>Chlorophyta</taxon>
        <taxon>core chlorophytes</taxon>
        <taxon>Chlorophyceae</taxon>
        <taxon>CS clade</taxon>
        <taxon>Chlamydomonadales</taxon>
        <taxon>Tetrabaenaceae</taxon>
        <taxon>Tetrabaena</taxon>
    </lineage>
</organism>
<keyword evidence="3" id="KW-1185">Reference proteome</keyword>
<dbReference type="Proteomes" id="UP000236333">
    <property type="component" value="Unassembled WGS sequence"/>
</dbReference>
<name>A0A2J7ZPW0_9CHLO</name>
<feature type="region of interest" description="Disordered" evidence="1">
    <location>
        <begin position="48"/>
        <end position="73"/>
    </location>
</feature>
<dbReference type="OrthoDB" id="534295at2759"/>
<evidence type="ECO:0000313" key="2">
    <source>
        <dbReference type="EMBL" id="PNH02300.1"/>
    </source>
</evidence>
<dbReference type="EMBL" id="PGGS01000681">
    <property type="protein sequence ID" value="PNH02300.1"/>
    <property type="molecule type" value="Genomic_DNA"/>
</dbReference>